<dbReference type="InterPro" id="IPR000014">
    <property type="entry name" value="PAS"/>
</dbReference>
<keyword evidence="10 14" id="KW-0472">Membrane</keyword>
<dbReference type="AlphaFoldDB" id="A0A7W3TKW8"/>
<dbReference type="GO" id="GO:0022857">
    <property type="term" value="F:transmembrane transporter activity"/>
    <property type="evidence" value="ECO:0007669"/>
    <property type="project" value="InterPro"/>
</dbReference>
<dbReference type="PANTHER" id="PTHR43047:SF9">
    <property type="entry name" value="HISTIDINE KINASE"/>
    <property type="match status" value="1"/>
</dbReference>
<dbReference type="SMART" id="SM00388">
    <property type="entry name" value="HisKA"/>
    <property type="match status" value="1"/>
</dbReference>
<dbReference type="SMART" id="SM00387">
    <property type="entry name" value="HATPase_c"/>
    <property type="match status" value="1"/>
</dbReference>
<dbReference type="Pfam" id="PF02518">
    <property type="entry name" value="HATPase_c"/>
    <property type="match status" value="1"/>
</dbReference>
<evidence type="ECO:0000256" key="4">
    <source>
        <dbReference type="ARBA" id="ARBA00012438"/>
    </source>
</evidence>
<dbReference type="PROSITE" id="PS50109">
    <property type="entry name" value="HIS_KIN"/>
    <property type="match status" value="1"/>
</dbReference>
<evidence type="ECO:0000256" key="1">
    <source>
        <dbReference type="ARBA" id="ARBA00000085"/>
    </source>
</evidence>
<dbReference type="CDD" id="cd00156">
    <property type="entry name" value="REC"/>
    <property type="match status" value="1"/>
</dbReference>
<dbReference type="Proteomes" id="UP000523196">
    <property type="component" value="Unassembled WGS sequence"/>
</dbReference>
<keyword evidence="12" id="KW-0175">Coiled coil</keyword>
<dbReference type="Pfam" id="PF00072">
    <property type="entry name" value="Response_reg"/>
    <property type="match status" value="1"/>
</dbReference>
<dbReference type="PROSITE" id="PS50283">
    <property type="entry name" value="NA_SOLUT_SYMP_3"/>
    <property type="match status" value="1"/>
</dbReference>
<dbReference type="Pfam" id="PF00512">
    <property type="entry name" value="HisKA"/>
    <property type="match status" value="1"/>
</dbReference>
<comment type="catalytic activity">
    <reaction evidence="1">
        <text>ATP + protein L-histidine = ADP + protein N-phospho-L-histidine.</text>
        <dbReference type="EC" id="2.7.13.3"/>
    </reaction>
</comment>
<feature type="transmembrane region" description="Helical" evidence="14">
    <location>
        <begin position="239"/>
        <end position="263"/>
    </location>
</feature>
<dbReference type="SUPFAM" id="SSF47384">
    <property type="entry name" value="Homodimeric domain of signal transducing histidine kinase"/>
    <property type="match status" value="1"/>
</dbReference>
<dbReference type="PANTHER" id="PTHR43047">
    <property type="entry name" value="TWO-COMPONENT HISTIDINE PROTEIN KINASE"/>
    <property type="match status" value="1"/>
</dbReference>
<proteinExistence type="inferred from homology"/>
<evidence type="ECO:0000256" key="6">
    <source>
        <dbReference type="ARBA" id="ARBA00022679"/>
    </source>
</evidence>
<reference evidence="17 18" key="1">
    <citation type="submission" date="2020-08" db="EMBL/GenBank/DDBJ databases">
        <authorList>
            <person name="Xu S."/>
            <person name="Li A."/>
        </authorList>
    </citation>
    <scope>NUCLEOTIDE SEQUENCE [LARGE SCALE GENOMIC DNA]</scope>
    <source>
        <strain evidence="17 18">119BY6-57</strain>
    </source>
</reference>
<evidence type="ECO:0000256" key="9">
    <source>
        <dbReference type="ARBA" id="ARBA00022989"/>
    </source>
</evidence>
<dbReference type="InterPro" id="IPR005467">
    <property type="entry name" value="His_kinase_dom"/>
</dbReference>
<keyword evidence="6" id="KW-0808">Transferase</keyword>
<dbReference type="InterPro" id="IPR036890">
    <property type="entry name" value="HATPase_C_sf"/>
</dbReference>
<feature type="coiled-coil region" evidence="12">
    <location>
        <begin position="811"/>
        <end position="845"/>
    </location>
</feature>
<feature type="transmembrane region" description="Helical" evidence="14">
    <location>
        <begin position="119"/>
        <end position="138"/>
    </location>
</feature>
<dbReference type="CDD" id="cd10322">
    <property type="entry name" value="SLC5sbd"/>
    <property type="match status" value="1"/>
</dbReference>
<dbReference type="Gene3D" id="3.30.450.20">
    <property type="entry name" value="PAS domain"/>
    <property type="match status" value="1"/>
</dbReference>
<dbReference type="InterPro" id="IPR036097">
    <property type="entry name" value="HisK_dim/P_sf"/>
</dbReference>
<keyword evidence="8 17" id="KW-0418">Kinase</keyword>
<dbReference type="PROSITE" id="PS50110">
    <property type="entry name" value="RESPONSE_REGULATORY"/>
    <property type="match status" value="1"/>
</dbReference>
<gene>
    <name evidence="17" type="ORF">H4F98_05265</name>
</gene>
<dbReference type="SMART" id="SM00448">
    <property type="entry name" value="REC"/>
    <property type="match status" value="1"/>
</dbReference>
<feature type="domain" description="Histidine kinase" evidence="15">
    <location>
        <begin position="852"/>
        <end position="1067"/>
    </location>
</feature>
<feature type="compositionally biased region" description="Low complexity" evidence="13">
    <location>
        <begin position="1"/>
        <end position="11"/>
    </location>
</feature>
<dbReference type="EC" id="2.7.13.3" evidence="4"/>
<feature type="transmembrane region" description="Helical" evidence="14">
    <location>
        <begin position="327"/>
        <end position="351"/>
    </location>
</feature>
<dbReference type="GO" id="GO:0005886">
    <property type="term" value="C:plasma membrane"/>
    <property type="evidence" value="ECO:0007669"/>
    <property type="project" value="TreeGrafter"/>
</dbReference>
<dbReference type="Gene3D" id="3.30.565.10">
    <property type="entry name" value="Histidine kinase-like ATPase, C-terminal domain"/>
    <property type="match status" value="1"/>
</dbReference>
<evidence type="ECO:0000256" key="3">
    <source>
        <dbReference type="ARBA" id="ARBA00006434"/>
    </source>
</evidence>
<feature type="compositionally biased region" description="Basic residues" evidence="13">
    <location>
        <begin position="12"/>
        <end position="31"/>
    </location>
</feature>
<feature type="transmembrane region" description="Helical" evidence="14">
    <location>
        <begin position="87"/>
        <end position="107"/>
    </location>
</feature>
<evidence type="ECO:0000256" key="7">
    <source>
        <dbReference type="ARBA" id="ARBA00022692"/>
    </source>
</evidence>
<evidence type="ECO:0000256" key="11">
    <source>
        <dbReference type="PROSITE-ProRule" id="PRU00169"/>
    </source>
</evidence>
<dbReference type="FunFam" id="3.30.565.10:FF:000049">
    <property type="entry name" value="Two-component sensor histidine kinase"/>
    <property type="match status" value="1"/>
</dbReference>
<keyword evidence="5 11" id="KW-0597">Phosphoprotein</keyword>
<evidence type="ECO:0000256" key="12">
    <source>
        <dbReference type="SAM" id="Coils"/>
    </source>
</evidence>
<evidence type="ECO:0000256" key="2">
    <source>
        <dbReference type="ARBA" id="ARBA00004141"/>
    </source>
</evidence>
<dbReference type="InterPro" id="IPR004358">
    <property type="entry name" value="Sig_transdc_His_kin-like_C"/>
</dbReference>
<dbReference type="Gene3D" id="1.10.287.130">
    <property type="match status" value="1"/>
</dbReference>
<feature type="modified residue" description="4-aspartylphosphate" evidence="11">
    <location>
        <position position="1140"/>
    </location>
</feature>
<dbReference type="EMBL" id="JACHTF010000004">
    <property type="protein sequence ID" value="MBB1059979.1"/>
    <property type="molecule type" value="Genomic_DNA"/>
</dbReference>
<keyword evidence="9 14" id="KW-1133">Transmembrane helix</keyword>
<dbReference type="GO" id="GO:0009927">
    <property type="term" value="F:histidine phosphotransfer kinase activity"/>
    <property type="evidence" value="ECO:0007669"/>
    <property type="project" value="TreeGrafter"/>
</dbReference>
<dbReference type="Pfam" id="PF12860">
    <property type="entry name" value="PAS_7"/>
    <property type="match status" value="1"/>
</dbReference>
<keyword evidence="18" id="KW-1185">Reference proteome</keyword>
<dbReference type="InterPro" id="IPR011006">
    <property type="entry name" value="CheY-like_superfamily"/>
</dbReference>
<dbReference type="GO" id="GO:0000155">
    <property type="term" value="F:phosphorelay sensor kinase activity"/>
    <property type="evidence" value="ECO:0007669"/>
    <property type="project" value="InterPro"/>
</dbReference>
<evidence type="ECO:0000256" key="13">
    <source>
        <dbReference type="SAM" id="MobiDB-lite"/>
    </source>
</evidence>
<organism evidence="17 18">
    <name type="scientific">Marilutibacter spongiae</name>
    <dbReference type="NCBI Taxonomy" id="2025720"/>
    <lineage>
        <taxon>Bacteria</taxon>
        <taxon>Pseudomonadati</taxon>
        <taxon>Pseudomonadota</taxon>
        <taxon>Gammaproteobacteria</taxon>
        <taxon>Lysobacterales</taxon>
        <taxon>Lysobacteraceae</taxon>
        <taxon>Marilutibacter</taxon>
    </lineage>
</organism>
<feature type="transmembrane region" description="Helical" evidence="14">
    <location>
        <begin position="464"/>
        <end position="483"/>
    </location>
</feature>
<feature type="transmembrane region" description="Helical" evidence="14">
    <location>
        <begin position="495"/>
        <end position="517"/>
    </location>
</feature>
<dbReference type="SUPFAM" id="SSF52172">
    <property type="entry name" value="CheY-like"/>
    <property type="match status" value="1"/>
</dbReference>
<feature type="transmembrane region" description="Helical" evidence="14">
    <location>
        <begin position="283"/>
        <end position="306"/>
    </location>
</feature>
<feature type="domain" description="Response regulatory" evidence="16">
    <location>
        <begin position="1090"/>
        <end position="1206"/>
    </location>
</feature>
<dbReference type="InterPro" id="IPR035965">
    <property type="entry name" value="PAS-like_dom_sf"/>
</dbReference>
<protein>
    <recommendedName>
        <fullName evidence="4">histidine kinase</fullName>
        <ecNumber evidence="4">2.7.13.3</ecNumber>
    </recommendedName>
</protein>
<dbReference type="CDD" id="cd00075">
    <property type="entry name" value="HATPase"/>
    <property type="match status" value="1"/>
</dbReference>
<dbReference type="NCBIfam" id="NF041832">
    <property type="entry name" value="near_NosP_CTERM"/>
    <property type="match status" value="1"/>
</dbReference>
<dbReference type="InterPro" id="IPR003661">
    <property type="entry name" value="HisK_dim/P_dom"/>
</dbReference>
<dbReference type="Gene3D" id="3.40.50.2300">
    <property type="match status" value="1"/>
</dbReference>
<dbReference type="Gene3D" id="1.20.1730.10">
    <property type="entry name" value="Sodium/glucose cotransporter"/>
    <property type="match status" value="1"/>
</dbReference>
<feature type="transmembrane region" description="Helical" evidence="14">
    <location>
        <begin position="427"/>
        <end position="444"/>
    </location>
</feature>
<comment type="similarity">
    <text evidence="3">Belongs to the sodium:solute symporter (SSF) (TC 2.A.21) family.</text>
</comment>
<dbReference type="SUPFAM" id="SSF55785">
    <property type="entry name" value="PYP-like sensor domain (PAS domain)"/>
    <property type="match status" value="1"/>
</dbReference>
<accession>A0A7W3TKW8</accession>
<dbReference type="InterPro" id="IPR038377">
    <property type="entry name" value="Na/Glc_symporter_sf"/>
</dbReference>
<dbReference type="InterPro" id="IPR001789">
    <property type="entry name" value="Sig_transdc_resp-reg_receiver"/>
</dbReference>
<evidence type="ECO:0000256" key="8">
    <source>
        <dbReference type="ARBA" id="ARBA00022777"/>
    </source>
</evidence>
<comment type="caution">
    <text evidence="17">The sequence shown here is derived from an EMBL/GenBank/DDBJ whole genome shotgun (WGS) entry which is preliminary data.</text>
</comment>
<feature type="region of interest" description="Disordered" evidence="13">
    <location>
        <begin position="1"/>
        <end position="46"/>
    </location>
</feature>
<feature type="transmembrane region" description="Helical" evidence="14">
    <location>
        <begin position="167"/>
        <end position="190"/>
    </location>
</feature>
<dbReference type="SUPFAM" id="SSF55874">
    <property type="entry name" value="ATPase domain of HSP90 chaperone/DNA topoisomerase II/histidine kinase"/>
    <property type="match status" value="1"/>
</dbReference>
<evidence type="ECO:0000259" key="16">
    <source>
        <dbReference type="PROSITE" id="PS50110"/>
    </source>
</evidence>
<evidence type="ECO:0000256" key="5">
    <source>
        <dbReference type="ARBA" id="ARBA00022553"/>
    </source>
</evidence>
<name>A0A7W3TKW8_9GAMM</name>
<sequence>MTAALAAGARRPASRRPPRAPPRGRQRRPGGRRGAGAGLHSTPSHGGGPPLIPGWVLLLVSLGYVALLFGVAHAGDRPNTLMTRHRWLRPTVYSLALAVYCSSWTFYGAVGTAARTGMGFLPIYLGPLLLLFFGWRILERLVLISGEHRIVSIADFLSSRYGRAPGLAALVAILALVAAVPYVALQFKAVAMSVDVLAGIPANAPPLSDPAFYTAILLAAFAILFGTRQIDATEHHRGMVLAVALESVVKLVAFVAIGVFAMAHLPGTGHLGQRVVQAADVVFAPGLPTGFVAQTLLAFTAILCLPRQFHMAVVECQNPADARTARWMFGGYLALISVLVVPITLAGRAVLSGSAVSPDSYVLALPLALDQDLLAMFVYVGGFSAATGMVIVASVALATMVSNDLVMPLLLRAGDLHQTPAIDRQVLWVRRITIVMLAMLAYAYHRGDLLRDGGDAGGLAQHGLLAFAAVAQFAPALIGGLYWRGASRVGAFSGLLAGAVVWFYTLLLPLLAGGGWFGGNAWAGDWIERGPYGLAWLRPQQLFGLQGWDPLTHGVFWSLLFNVGVFVFMSMRQRPRLQEQLLATTFLDPYAQRPALGPGGWAGNVRAGELLALAERIVGERHARRAFESHCQQQGRPWLPSQPADRALAQFTERLLASAIGAASARLTLTSALRGSGMELGEVVALLDEANQELRFNRQIMSTTLENISQGVSVVDAELRLVAWNRQYQELYDYPDGMLYVGRPVHELLRWNAERGEMGEGDIDEQVRRRLEHLRAGQAYVYERLRDNGQVVEVRGRPLPGGGYVTSYSDITDYKRAEQALRDVNETLEQRVELRTREAEAAQQSKTRFLAAVSHDVLQPLNAARLFTTALRDSTDSAEQTRLAERVDAALRAAEDLLDGLLDISRLDAGALRPEIVDFDVNELLRELVAQYAPVAANHRLELRVRAPQRPRPVRSDRRLLRRALQNFLANALRYTRDGGVLIAARVRDGAVELQVWDTGPGISEHHLSQIFDEFRRFDAPTDGAERGLGLGLSICQRIARTLNHPLRVRSRVGAGSVFSITVPFGQGLGTPRAPSARSLGDTDTLAGLRVLCVDNDREILDGMRTLLQRWGAVVLTATDTDEALAAAAMDVPPDVALVDYHLHDRLDGLGVIDALRARLGNGFPAALLTGDGSDALKHAAREHGCRVLTKPVKPASMRAFLAAQRQGPRG</sequence>
<dbReference type="InterPro" id="IPR001734">
    <property type="entry name" value="Na/solute_symporter"/>
</dbReference>
<evidence type="ECO:0000256" key="14">
    <source>
        <dbReference type="SAM" id="Phobius"/>
    </source>
</evidence>
<dbReference type="InterPro" id="IPR003594">
    <property type="entry name" value="HATPase_dom"/>
</dbReference>
<dbReference type="CDD" id="cd00082">
    <property type="entry name" value="HisKA"/>
    <property type="match status" value="1"/>
</dbReference>
<evidence type="ECO:0000313" key="17">
    <source>
        <dbReference type="EMBL" id="MBB1059979.1"/>
    </source>
</evidence>
<evidence type="ECO:0000313" key="18">
    <source>
        <dbReference type="Proteomes" id="UP000523196"/>
    </source>
</evidence>
<keyword evidence="7 14" id="KW-0812">Transmembrane</keyword>
<feature type="transmembrane region" description="Helical" evidence="14">
    <location>
        <begin position="373"/>
        <end position="406"/>
    </location>
</feature>
<dbReference type="CDD" id="cd00130">
    <property type="entry name" value="PAS"/>
    <property type="match status" value="1"/>
</dbReference>
<evidence type="ECO:0000256" key="10">
    <source>
        <dbReference type="ARBA" id="ARBA00023136"/>
    </source>
</evidence>
<evidence type="ECO:0000259" key="15">
    <source>
        <dbReference type="PROSITE" id="PS50109"/>
    </source>
</evidence>
<feature type="transmembrane region" description="Helical" evidence="14">
    <location>
        <begin position="52"/>
        <end position="75"/>
    </location>
</feature>
<comment type="subcellular location">
    <subcellularLocation>
        <location evidence="2">Membrane</location>
        <topology evidence="2">Multi-pass membrane protein</topology>
    </subcellularLocation>
</comment>
<feature type="transmembrane region" description="Helical" evidence="14">
    <location>
        <begin position="210"/>
        <end position="227"/>
    </location>
</feature>
<dbReference type="PRINTS" id="PR00344">
    <property type="entry name" value="BCTRLSENSOR"/>
</dbReference>